<feature type="domain" description="N6 adenine-specific DNA methyltransferase N-terminal" evidence="9">
    <location>
        <begin position="128"/>
        <end position="257"/>
    </location>
</feature>
<evidence type="ECO:0000259" key="9">
    <source>
        <dbReference type="Pfam" id="PF12161"/>
    </source>
</evidence>
<gene>
    <name evidence="10" type="ORF">HNQ52_002652</name>
</gene>
<dbReference type="InterPro" id="IPR003356">
    <property type="entry name" value="DNA_methylase_A-5"/>
</dbReference>
<dbReference type="PROSITE" id="PS00092">
    <property type="entry name" value="N6_MTASE"/>
    <property type="match status" value="1"/>
</dbReference>
<protein>
    <recommendedName>
        <fullName evidence="2">site-specific DNA-methyltransferase (adenine-specific)</fullName>
        <ecNumber evidence="2">2.1.1.72</ecNumber>
    </recommendedName>
</protein>
<dbReference type="GO" id="GO:0008170">
    <property type="term" value="F:N-methyltransferase activity"/>
    <property type="evidence" value="ECO:0007669"/>
    <property type="project" value="InterPro"/>
</dbReference>
<dbReference type="Gene3D" id="3.40.50.150">
    <property type="entry name" value="Vaccinia Virus protein VP39"/>
    <property type="match status" value="1"/>
</dbReference>
<keyword evidence="5" id="KW-0949">S-adenosyl-L-methionine</keyword>
<evidence type="ECO:0000313" key="10">
    <source>
        <dbReference type="EMBL" id="MBB5209089.1"/>
    </source>
</evidence>
<dbReference type="EMBL" id="JACHHP010000005">
    <property type="protein sequence ID" value="MBB5209089.1"/>
    <property type="molecule type" value="Genomic_DNA"/>
</dbReference>
<dbReference type="InterPro" id="IPR029063">
    <property type="entry name" value="SAM-dependent_MTases_sf"/>
</dbReference>
<feature type="domain" description="DNA methylase adenine-specific" evidence="8">
    <location>
        <begin position="269"/>
        <end position="567"/>
    </location>
</feature>
<keyword evidence="6" id="KW-0680">Restriction system</keyword>
<dbReference type="GO" id="GO:0009007">
    <property type="term" value="F:site-specific DNA-methyltransferase (adenine-specific) activity"/>
    <property type="evidence" value="ECO:0007669"/>
    <property type="project" value="UniProtKB-EC"/>
</dbReference>
<dbReference type="GO" id="GO:0003677">
    <property type="term" value="F:DNA binding"/>
    <property type="evidence" value="ECO:0007669"/>
    <property type="project" value="InterPro"/>
</dbReference>
<dbReference type="SUPFAM" id="SSF53335">
    <property type="entry name" value="S-adenosyl-L-methionine-dependent methyltransferases"/>
    <property type="match status" value="1"/>
</dbReference>
<dbReference type="PRINTS" id="PR00507">
    <property type="entry name" value="N12N6MTFRASE"/>
</dbReference>
<evidence type="ECO:0000259" key="8">
    <source>
        <dbReference type="Pfam" id="PF02384"/>
    </source>
</evidence>
<comment type="caution">
    <text evidence="10">The sequence shown here is derived from an EMBL/GenBank/DDBJ whole genome shotgun (WGS) entry which is preliminary data.</text>
</comment>
<evidence type="ECO:0000256" key="5">
    <source>
        <dbReference type="ARBA" id="ARBA00022691"/>
    </source>
</evidence>
<dbReference type="GO" id="GO:0009307">
    <property type="term" value="P:DNA restriction-modification system"/>
    <property type="evidence" value="ECO:0007669"/>
    <property type="project" value="UniProtKB-KW"/>
</dbReference>
<evidence type="ECO:0000256" key="2">
    <source>
        <dbReference type="ARBA" id="ARBA00011900"/>
    </source>
</evidence>
<dbReference type="InterPro" id="IPR022749">
    <property type="entry name" value="D12N6_MeTrfase_N"/>
</dbReference>
<evidence type="ECO:0000256" key="7">
    <source>
        <dbReference type="ARBA" id="ARBA00047942"/>
    </source>
</evidence>
<name>A0A7W8D713_9GAMM</name>
<dbReference type="Pfam" id="PF12161">
    <property type="entry name" value="HsdM_N"/>
    <property type="match status" value="1"/>
</dbReference>
<dbReference type="Pfam" id="PF02384">
    <property type="entry name" value="N6_Mtase"/>
    <property type="match status" value="1"/>
</dbReference>
<organism evidence="10 11">
    <name type="scientific">Chiayiivirga flava</name>
    <dbReference type="NCBI Taxonomy" id="659595"/>
    <lineage>
        <taxon>Bacteria</taxon>
        <taxon>Pseudomonadati</taxon>
        <taxon>Pseudomonadota</taxon>
        <taxon>Gammaproteobacteria</taxon>
        <taxon>Lysobacterales</taxon>
        <taxon>Lysobacteraceae</taxon>
        <taxon>Chiayiivirga</taxon>
    </lineage>
</organism>
<evidence type="ECO:0000256" key="3">
    <source>
        <dbReference type="ARBA" id="ARBA00022603"/>
    </source>
</evidence>
<dbReference type="PANTHER" id="PTHR42933">
    <property type="entry name" value="SLR6095 PROTEIN"/>
    <property type="match status" value="1"/>
</dbReference>
<dbReference type="InterPro" id="IPR002052">
    <property type="entry name" value="DNA_methylase_N6_adenine_CS"/>
</dbReference>
<dbReference type="Proteomes" id="UP000521199">
    <property type="component" value="Unassembled WGS sequence"/>
</dbReference>
<comment type="similarity">
    <text evidence="1">Belongs to the N(4)/N(6)-methyltransferase family.</text>
</comment>
<keyword evidence="3 10" id="KW-0489">Methyltransferase</keyword>
<keyword evidence="11" id="KW-1185">Reference proteome</keyword>
<accession>A0A7W8D713</accession>
<dbReference type="PANTHER" id="PTHR42933:SF4">
    <property type="entry name" value="TYPE I RESTRICTION ENZYME ECOKI METHYLASE SUBUNIT"/>
    <property type="match status" value="1"/>
</dbReference>
<dbReference type="EC" id="2.1.1.72" evidence="2"/>
<proteinExistence type="inferred from homology"/>
<dbReference type="Gene3D" id="1.20.1260.30">
    <property type="match status" value="1"/>
</dbReference>
<dbReference type="GO" id="GO:0032259">
    <property type="term" value="P:methylation"/>
    <property type="evidence" value="ECO:0007669"/>
    <property type="project" value="UniProtKB-KW"/>
</dbReference>
<dbReference type="InterPro" id="IPR038333">
    <property type="entry name" value="T1MK-like_N_sf"/>
</dbReference>
<sequence>MTRLSATIADCDNRCPVPARRSIRSMSLEKQAQRFIEALDDLGGSAGNGSLSNALGWTDGTYQRVKAHLIGEGRIVVGRGRGGSVASTSKVKMATPTEVPVSAVRNKPATPRTGGSTGYGQAFNAIDKAMRNDEGLASELDYAEQTSWLLFLKYLDDMEHEWADEATLQGKAYTPILTKPYRWQDWAAPKTDAGRPDPNARTGSDLIEFVNGKLIPHLKSFKDSRVEADSLQYKIGEIFSEVANRFRSGYTLRDVLQIVDTLSFGSSEAKHELSDLYETRIKRMGNAGRNGGEYYTPRPLIRAMIEVVQPKIGETIYDGACGSAGFLCEAWEHLRRDDLSARDWDTLQRRTFHGQEKKSLAYVLGVMNMILHGIEAPNIRHANTLSENVMDIQQKDRHDIVLANPPFGGGERPEVQQNFPIRSSETAYLFLQHFIRKLKAGGRGAVVIKNTFLSNTDSASVELRRELLASCNLHTVLDCPGGTFQGAGVKTVVLFFDKGAPTRSIWYYQLDPGRSLGKTNPLNDADLAEFIALQKTKGTGPKSWKLDVADVDAATCDLSVKNPHAPEAAPQRSPQQIIDDMLARDAESARLLAKVREML</sequence>
<dbReference type="RefSeq" id="WP_246387838.1">
    <property type="nucleotide sequence ID" value="NZ_JACHHP010000005.1"/>
</dbReference>
<evidence type="ECO:0000256" key="1">
    <source>
        <dbReference type="ARBA" id="ARBA00006594"/>
    </source>
</evidence>
<reference evidence="10 11" key="1">
    <citation type="submission" date="2020-08" db="EMBL/GenBank/DDBJ databases">
        <title>Genomic Encyclopedia of Type Strains, Phase IV (KMG-IV): sequencing the most valuable type-strain genomes for metagenomic binning, comparative biology and taxonomic classification.</title>
        <authorList>
            <person name="Goeker M."/>
        </authorList>
    </citation>
    <scope>NUCLEOTIDE SEQUENCE [LARGE SCALE GENOMIC DNA]</scope>
    <source>
        <strain evidence="10 11">DSM 24163</strain>
    </source>
</reference>
<evidence type="ECO:0000313" key="11">
    <source>
        <dbReference type="Proteomes" id="UP000521199"/>
    </source>
</evidence>
<evidence type="ECO:0000256" key="4">
    <source>
        <dbReference type="ARBA" id="ARBA00022679"/>
    </source>
</evidence>
<dbReference type="AlphaFoldDB" id="A0A7W8D713"/>
<evidence type="ECO:0000256" key="6">
    <source>
        <dbReference type="ARBA" id="ARBA00022747"/>
    </source>
</evidence>
<dbReference type="InterPro" id="IPR051537">
    <property type="entry name" value="DNA_Adenine_Mtase"/>
</dbReference>
<keyword evidence="4 10" id="KW-0808">Transferase</keyword>
<comment type="catalytic activity">
    <reaction evidence="7">
        <text>a 2'-deoxyadenosine in DNA + S-adenosyl-L-methionine = an N(6)-methyl-2'-deoxyadenosine in DNA + S-adenosyl-L-homocysteine + H(+)</text>
        <dbReference type="Rhea" id="RHEA:15197"/>
        <dbReference type="Rhea" id="RHEA-COMP:12418"/>
        <dbReference type="Rhea" id="RHEA-COMP:12419"/>
        <dbReference type="ChEBI" id="CHEBI:15378"/>
        <dbReference type="ChEBI" id="CHEBI:57856"/>
        <dbReference type="ChEBI" id="CHEBI:59789"/>
        <dbReference type="ChEBI" id="CHEBI:90615"/>
        <dbReference type="ChEBI" id="CHEBI:90616"/>
        <dbReference type="EC" id="2.1.1.72"/>
    </reaction>
</comment>